<reference evidence="1 2" key="1">
    <citation type="journal article" date="2013" name="Genome Announc.">
        <title>Draft Genome Sequence of Sphingobium lactosutens Strain DS20T, Isolated from a Hexachlorocyclohexane Dumpsite.</title>
        <authorList>
            <person name="Kumar R."/>
            <person name="Dwivedi V."/>
            <person name="Negi V."/>
            <person name="Khurana J.P."/>
            <person name="Lal R."/>
        </authorList>
    </citation>
    <scope>NUCLEOTIDE SEQUENCE [LARGE SCALE GENOMIC DNA]</scope>
    <source>
        <strain evidence="1 2">DS20</strain>
    </source>
</reference>
<dbReference type="EMBL" id="ATDP01000098">
    <property type="protein sequence ID" value="EQB13036.1"/>
    <property type="molecule type" value="Genomic_DNA"/>
</dbReference>
<protein>
    <submittedName>
        <fullName evidence="1">Uncharacterized protein</fullName>
    </submittedName>
</protein>
<comment type="caution">
    <text evidence="1">The sequence shown here is derived from an EMBL/GenBank/DDBJ whole genome shotgun (WGS) entry which is preliminary data.</text>
</comment>
<keyword evidence="2" id="KW-1185">Reference proteome</keyword>
<sequence>MIYSVFANIDQQDTSLVSRHRTLKAAGKAYQAAHTGNLRRVIDSNGRDVTSAATDAANGY</sequence>
<dbReference type="Proteomes" id="UP000015531">
    <property type="component" value="Unassembled WGS sequence"/>
</dbReference>
<organism evidence="1 2">
    <name type="scientific">Sphingobium lactosutens DS20</name>
    <dbReference type="NCBI Taxonomy" id="1331060"/>
    <lineage>
        <taxon>Bacteria</taxon>
        <taxon>Pseudomonadati</taxon>
        <taxon>Pseudomonadota</taxon>
        <taxon>Alphaproteobacteria</taxon>
        <taxon>Sphingomonadales</taxon>
        <taxon>Sphingomonadaceae</taxon>
        <taxon>Sphingobium</taxon>
    </lineage>
</organism>
<evidence type="ECO:0000313" key="1">
    <source>
        <dbReference type="EMBL" id="EQB13036.1"/>
    </source>
</evidence>
<dbReference type="RefSeq" id="WP_021227017.1">
    <property type="nucleotide sequence ID" value="NZ_ATDP01000098.1"/>
</dbReference>
<dbReference type="AlphaFoldDB" id="T0H9L9"/>
<dbReference type="PATRIC" id="fig|1331060.3.peg.3287"/>
<proteinExistence type="predicted"/>
<name>T0H9L9_9SPHN</name>
<accession>T0H9L9</accession>
<evidence type="ECO:0000313" key="2">
    <source>
        <dbReference type="Proteomes" id="UP000015531"/>
    </source>
</evidence>
<gene>
    <name evidence="1" type="ORF">RLDS_17100</name>
</gene>